<reference evidence="3 4" key="1">
    <citation type="journal article" date="2014" name="Nature">
        <title>The genome of the recently domesticated crop plant sugar beet (Beta vulgaris).</title>
        <authorList>
            <person name="Dohm J.C."/>
            <person name="Minoche A.E."/>
            <person name="Holtgrawe D."/>
            <person name="Capella-Gutierrez S."/>
            <person name="Zakrzewski F."/>
            <person name="Tafer H."/>
            <person name="Rupp O."/>
            <person name="Sorensen T.R."/>
            <person name="Stracke R."/>
            <person name="Reinhardt R."/>
            <person name="Goesmann A."/>
            <person name="Kraft T."/>
            <person name="Schulz B."/>
            <person name="Stadler P.F."/>
            <person name="Schmidt T."/>
            <person name="Gabaldon T."/>
            <person name="Lehrach H."/>
            <person name="Weisshaar B."/>
            <person name="Himmelbauer H."/>
        </authorList>
    </citation>
    <scope>NUCLEOTIDE SEQUENCE [LARGE SCALE GENOMIC DNA]</scope>
    <source>
        <tissue evidence="3">Taproot</tissue>
    </source>
</reference>
<sequence length="374" mass="42286">MEFIILAMLPGRHCLGDRQRILQNKTDYLSARIKDIEGEISPTLAQRGTKRKPDDELSHWSVEGQELVGKAKYVLSQVGGGWRDFFKGVKMRWDVDRIVDALDVHDKKGDVLFKQAMSDAQGPCHGYHIPVKALVGQVASTTLRRLEVLLLEDDKVGRIAIHGVEGVGKTFLMKHLYNSALKWVHKFDHVFWITFPDQFSIKRLQDAIAAAVKCDLACDDDLDLRARKLSETLEDLVSFVLFLDDVTGDEFTLDQVGIPVPAEGSKYKVVLTTSSTLERSLLDSFEVVVVDPLEEEEAFELFMLEARIDLAFAASLGDTPRLLAERCCRMPRLIVDVATRMCGIDDPHEWRYALYESMCLGDSQIDGVYHQLDW</sequence>
<dbReference type="AlphaFoldDB" id="A0A0J8E283"/>
<dbReference type="EMBL" id="KQ090338">
    <property type="protein sequence ID" value="KMS97220.1"/>
    <property type="molecule type" value="Genomic_DNA"/>
</dbReference>
<evidence type="ECO:0000259" key="2">
    <source>
        <dbReference type="Pfam" id="PF00931"/>
    </source>
</evidence>
<feature type="domain" description="NB-ARC" evidence="2">
    <location>
        <begin position="141"/>
        <end position="305"/>
    </location>
</feature>
<dbReference type="OMA" id="FMLEARI"/>
<proteinExistence type="predicted"/>
<evidence type="ECO:0000313" key="3">
    <source>
        <dbReference type="EMBL" id="KMS97220.1"/>
    </source>
</evidence>
<keyword evidence="1" id="KW-0611">Plant defense</keyword>
<evidence type="ECO:0000313" key="4">
    <source>
        <dbReference type="Proteomes" id="UP000035740"/>
    </source>
</evidence>
<gene>
    <name evidence="3" type="ORF">BVRB_7g177720</name>
</gene>
<dbReference type="Proteomes" id="UP000035740">
    <property type="component" value="Unassembled WGS sequence"/>
</dbReference>
<dbReference type="Pfam" id="PF00931">
    <property type="entry name" value="NB-ARC"/>
    <property type="match status" value="1"/>
</dbReference>
<organism evidence="3 4">
    <name type="scientific">Beta vulgaris subsp. vulgaris</name>
    <name type="common">Beet</name>
    <dbReference type="NCBI Taxonomy" id="3555"/>
    <lineage>
        <taxon>Eukaryota</taxon>
        <taxon>Viridiplantae</taxon>
        <taxon>Streptophyta</taxon>
        <taxon>Embryophyta</taxon>
        <taxon>Tracheophyta</taxon>
        <taxon>Spermatophyta</taxon>
        <taxon>Magnoliopsida</taxon>
        <taxon>eudicotyledons</taxon>
        <taxon>Gunneridae</taxon>
        <taxon>Pentapetalae</taxon>
        <taxon>Caryophyllales</taxon>
        <taxon>Chenopodiaceae</taxon>
        <taxon>Betoideae</taxon>
        <taxon>Beta</taxon>
    </lineage>
</organism>
<dbReference type="InterPro" id="IPR002182">
    <property type="entry name" value="NB-ARC"/>
</dbReference>
<evidence type="ECO:0000256" key="1">
    <source>
        <dbReference type="ARBA" id="ARBA00022821"/>
    </source>
</evidence>
<dbReference type="PANTHER" id="PTHR33463">
    <property type="entry name" value="NB-ARC DOMAIN-CONTAINING PROTEIN-RELATED"/>
    <property type="match status" value="1"/>
</dbReference>
<dbReference type="KEGG" id="bvg:104908657"/>
<dbReference type="InterPro" id="IPR027417">
    <property type="entry name" value="P-loop_NTPase"/>
</dbReference>
<dbReference type="OrthoDB" id="1926275at2759"/>
<dbReference type="PANTHER" id="PTHR33463:SF187">
    <property type="entry name" value="AND NB-ARC DOMAIN DISEASE RESISTANCE PROTEIN, PUTATIVE-RELATED"/>
    <property type="match status" value="1"/>
</dbReference>
<name>A0A0J8E283_BETVV</name>
<protein>
    <recommendedName>
        <fullName evidence="2">NB-ARC domain-containing protein</fullName>
    </recommendedName>
</protein>
<dbReference type="eggNOG" id="KOG4658">
    <property type="taxonomic scope" value="Eukaryota"/>
</dbReference>
<keyword evidence="4" id="KW-1185">Reference proteome</keyword>
<dbReference type="InterPro" id="IPR050905">
    <property type="entry name" value="Plant_NBS-LRR"/>
</dbReference>
<accession>A0A0J8E283</accession>
<dbReference type="SUPFAM" id="SSF52540">
    <property type="entry name" value="P-loop containing nucleoside triphosphate hydrolases"/>
    <property type="match status" value="1"/>
</dbReference>
<dbReference type="GO" id="GO:0043531">
    <property type="term" value="F:ADP binding"/>
    <property type="evidence" value="ECO:0007669"/>
    <property type="project" value="InterPro"/>
</dbReference>
<dbReference type="Gene3D" id="3.40.50.300">
    <property type="entry name" value="P-loop containing nucleotide triphosphate hydrolases"/>
    <property type="match status" value="1"/>
</dbReference>
<dbReference type="Gramene" id="KMS97220">
    <property type="protein sequence ID" value="KMS97220"/>
    <property type="gene ID" value="BVRB_7g177720"/>
</dbReference>